<keyword evidence="2" id="KW-1185">Reference proteome</keyword>
<reference evidence="1 2" key="1">
    <citation type="submission" date="2016-10" db="EMBL/GenBank/DDBJ databases">
        <authorList>
            <person name="de Groot N.N."/>
        </authorList>
    </citation>
    <scope>NUCLEOTIDE SEQUENCE [LARGE SCALE GENOMIC DNA]</scope>
    <source>
        <strain evidence="1 2">CGMCC 1.10228</strain>
    </source>
</reference>
<dbReference type="OrthoDB" id="5902234at2"/>
<dbReference type="RefSeq" id="WP_093269949.1">
    <property type="nucleotide sequence ID" value="NZ_FNDD01000003.1"/>
</dbReference>
<accession>A0A1G7XFL9</accession>
<dbReference type="STRING" id="861298.SAMN04488136_103130"/>
<gene>
    <name evidence="1" type="ORF">SAMN04488136_103130</name>
</gene>
<evidence type="ECO:0000313" key="2">
    <source>
        <dbReference type="Proteomes" id="UP000198854"/>
    </source>
</evidence>
<dbReference type="SUPFAM" id="SSF52768">
    <property type="entry name" value="Arginase/deacetylase"/>
    <property type="match status" value="1"/>
</dbReference>
<dbReference type="InterPro" id="IPR023696">
    <property type="entry name" value="Ureohydrolase_dom_sf"/>
</dbReference>
<dbReference type="EMBL" id="FNDD01000003">
    <property type="protein sequence ID" value="SDG82916.1"/>
    <property type="molecule type" value="Genomic_DNA"/>
</dbReference>
<dbReference type="Gene3D" id="3.40.800.10">
    <property type="entry name" value="Ureohydrolase domain"/>
    <property type="match status" value="1"/>
</dbReference>
<sequence>MLGLFRRNTYHSVSTLTQRMALLTLCERIQPLSLPQYEQAEQSLESFYDWLFDLSSIKAPAYAGHYTLLNSDKTRFSEQLELLSTSHQLPVIVTNCHESILSVLSGFVGRNRDVGIVSIGPSFQLKATLNVELGSAFHFALSRYNECRLLCLGIDDTNQDSKTFEYAEDLGCNWLLNQECDFRHRLTVKQNVATYLSRCDDVVVDIDLASLSKEPRWDGEKSLDVDMVLRMVGQCLESKKVRAIQLTGLRDSHWYSRHTKHILHELCQRFARSDNEFTKS</sequence>
<evidence type="ECO:0008006" key="3">
    <source>
        <dbReference type="Google" id="ProtNLM"/>
    </source>
</evidence>
<name>A0A1G7XFL9_9VIBR</name>
<dbReference type="AlphaFoldDB" id="A0A1G7XFL9"/>
<proteinExistence type="predicted"/>
<dbReference type="Proteomes" id="UP000198854">
    <property type="component" value="Unassembled WGS sequence"/>
</dbReference>
<organism evidence="1 2">
    <name type="scientific">Vibrio xiamenensis</name>
    <dbReference type="NCBI Taxonomy" id="861298"/>
    <lineage>
        <taxon>Bacteria</taxon>
        <taxon>Pseudomonadati</taxon>
        <taxon>Pseudomonadota</taxon>
        <taxon>Gammaproteobacteria</taxon>
        <taxon>Vibrionales</taxon>
        <taxon>Vibrionaceae</taxon>
        <taxon>Vibrio</taxon>
    </lineage>
</organism>
<evidence type="ECO:0000313" key="1">
    <source>
        <dbReference type="EMBL" id="SDG82916.1"/>
    </source>
</evidence>
<protein>
    <recommendedName>
        <fullName evidence="3">Arginase family protein</fullName>
    </recommendedName>
</protein>